<evidence type="ECO:0000313" key="2">
    <source>
        <dbReference type="Proteomes" id="UP001161017"/>
    </source>
</evidence>
<comment type="caution">
    <text evidence="1">The sequence shown here is derived from an EMBL/GenBank/DDBJ whole genome shotgun (WGS) entry which is preliminary data.</text>
</comment>
<dbReference type="SUPFAM" id="SSF52777">
    <property type="entry name" value="CoA-dependent acyltransferases"/>
    <property type="match status" value="1"/>
</dbReference>
<dbReference type="PANTHER" id="PTHR42034:SF1">
    <property type="entry name" value="CONDENSATION DOMAIN-CONTAINING PROTEIN"/>
    <property type="match status" value="1"/>
</dbReference>
<dbReference type="PANTHER" id="PTHR42034">
    <property type="entry name" value="CHROMOSOME 7, WHOLE GENOME SHOTGUN SEQUENCE-RELATED"/>
    <property type="match status" value="1"/>
</dbReference>
<dbReference type="Gene3D" id="3.30.559.30">
    <property type="entry name" value="Nonribosomal peptide synthetase, condensation domain"/>
    <property type="match status" value="1"/>
</dbReference>
<protein>
    <recommendedName>
        <fullName evidence="3">Alcohol acetyltransferase</fullName>
    </recommendedName>
</protein>
<dbReference type="AlphaFoldDB" id="A0AA43TUA8"/>
<evidence type="ECO:0008006" key="3">
    <source>
        <dbReference type="Google" id="ProtNLM"/>
    </source>
</evidence>
<gene>
    <name evidence="1" type="ORF">OHK93_007358</name>
</gene>
<name>A0AA43TUA8_9LECA</name>
<dbReference type="InterPro" id="IPR023213">
    <property type="entry name" value="CAT-like_dom_sf"/>
</dbReference>
<keyword evidence="2" id="KW-1185">Reference proteome</keyword>
<accession>A0AA43TUA8</accession>
<sequence length="458" mass="50695">MVWKESEVGTWLDDLDGAERVFYNMSQAFAPFGKEHGSVYSVCKIRALPSTTAIPLETLIRDAWEALRFDFPALSVVVEGSKKKYVAATAERRADWIEETFSIITSLSANEIIPTLHLKRLPRLIFLPQSSEIIFHCSHWRIDALGTCMILNRLLDLVSEGVSGCCYSQDWALEYLNLSPSLEDAFGSPQTCSPAMEAMAETIRRRNFETSYPSTGLPFKGDRTTPPAVSRPREMKLTLDATKVLIAACKTRAVSVTAAIHAACADMVFQQSNQNEHDYTTVVSANMRNHLVKPQRKTKAAYACGTYVTGITHIVRRGDDFATRSSQLTNAYRGDWQASEYMNALRPIYKVHGDALLAVAKSGIRPPASNVTVSSLGVVDKYLRSDHRSVLVESFRLGSAIMTRQPTLYIWTFQGRLTISVDYNEAYYSAGTIETLLSGIKGCLEGGLGLATGLMEEA</sequence>
<organism evidence="1 2">
    <name type="scientific">Ramalina farinacea</name>
    <dbReference type="NCBI Taxonomy" id="258253"/>
    <lineage>
        <taxon>Eukaryota</taxon>
        <taxon>Fungi</taxon>
        <taxon>Dikarya</taxon>
        <taxon>Ascomycota</taxon>
        <taxon>Pezizomycotina</taxon>
        <taxon>Lecanoromycetes</taxon>
        <taxon>OSLEUM clade</taxon>
        <taxon>Lecanoromycetidae</taxon>
        <taxon>Lecanorales</taxon>
        <taxon>Lecanorineae</taxon>
        <taxon>Ramalinaceae</taxon>
        <taxon>Ramalina</taxon>
    </lineage>
</organism>
<dbReference type="EMBL" id="JAPUFD010000007">
    <property type="protein sequence ID" value="MDI1488084.1"/>
    <property type="molecule type" value="Genomic_DNA"/>
</dbReference>
<dbReference type="Proteomes" id="UP001161017">
    <property type="component" value="Unassembled WGS sequence"/>
</dbReference>
<reference evidence="1" key="1">
    <citation type="journal article" date="2023" name="Genome Biol. Evol.">
        <title>First Whole Genome Sequence and Flow Cytometry Genome Size Data for the Lichen-Forming Fungus Ramalina farinacea (Ascomycota).</title>
        <authorList>
            <person name="Llewellyn T."/>
            <person name="Mian S."/>
            <person name="Hill R."/>
            <person name="Leitch I.J."/>
            <person name="Gaya E."/>
        </authorList>
    </citation>
    <scope>NUCLEOTIDE SEQUENCE</scope>
    <source>
        <strain evidence="1">LIQ254RAFAR</strain>
    </source>
</reference>
<dbReference type="Gene3D" id="3.30.559.10">
    <property type="entry name" value="Chloramphenicol acetyltransferase-like domain"/>
    <property type="match status" value="1"/>
</dbReference>
<evidence type="ECO:0000313" key="1">
    <source>
        <dbReference type="EMBL" id="MDI1488084.1"/>
    </source>
</evidence>
<proteinExistence type="predicted"/>